<evidence type="ECO:0000256" key="3">
    <source>
        <dbReference type="ARBA" id="ARBA00022833"/>
    </source>
</evidence>
<dbReference type="InterPro" id="IPR006612">
    <property type="entry name" value="THAP_Znf"/>
</dbReference>
<feature type="region of interest" description="Disordered" evidence="5">
    <location>
        <begin position="37"/>
        <end position="64"/>
    </location>
</feature>
<dbReference type="GO" id="GO:0008270">
    <property type="term" value="F:zinc ion binding"/>
    <property type="evidence" value="ECO:0007669"/>
    <property type="project" value="UniProtKB-KW"/>
</dbReference>
<keyword evidence="1" id="KW-0479">Metal-binding</keyword>
<organism evidence="7 8">
    <name type="scientific">Caligus rogercresseyi</name>
    <name type="common">Sea louse</name>
    <dbReference type="NCBI Taxonomy" id="217165"/>
    <lineage>
        <taxon>Eukaryota</taxon>
        <taxon>Metazoa</taxon>
        <taxon>Ecdysozoa</taxon>
        <taxon>Arthropoda</taxon>
        <taxon>Crustacea</taxon>
        <taxon>Multicrustacea</taxon>
        <taxon>Hexanauplia</taxon>
        <taxon>Copepoda</taxon>
        <taxon>Siphonostomatoida</taxon>
        <taxon>Caligidae</taxon>
        <taxon>Caligus</taxon>
    </lineage>
</organism>
<evidence type="ECO:0000259" key="6">
    <source>
        <dbReference type="Pfam" id="PF05485"/>
    </source>
</evidence>
<feature type="non-terminal residue" evidence="7">
    <location>
        <position position="1"/>
    </location>
</feature>
<evidence type="ECO:0000313" key="8">
    <source>
        <dbReference type="Proteomes" id="UP000595437"/>
    </source>
</evidence>
<dbReference type="GO" id="GO:0003677">
    <property type="term" value="F:DNA binding"/>
    <property type="evidence" value="ECO:0007669"/>
    <property type="project" value="UniProtKB-KW"/>
</dbReference>
<keyword evidence="3" id="KW-0862">Zinc</keyword>
<evidence type="ECO:0000256" key="5">
    <source>
        <dbReference type="SAM" id="MobiDB-lite"/>
    </source>
</evidence>
<gene>
    <name evidence="7" type="ORF">FKW44_023270</name>
</gene>
<feature type="domain" description="THAP-type" evidence="6">
    <location>
        <begin position="2"/>
        <end position="39"/>
    </location>
</feature>
<dbReference type="Proteomes" id="UP000595437">
    <property type="component" value="Chromosome 18"/>
</dbReference>
<dbReference type="SUPFAM" id="SSF57716">
    <property type="entry name" value="Glucocorticoid receptor-like (DNA-binding domain)"/>
    <property type="match status" value="1"/>
</dbReference>
<reference evidence="8" key="1">
    <citation type="submission" date="2021-01" db="EMBL/GenBank/DDBJ databases">
        <title>Caligus Genome Assembly.</title>
        <authorList>
            <person name="Gallardo-Escarate C."/>
        </authorList>
    </citation>
    <scope>NUCLEOTIDE SEQUENCE [LARGE SCALE GENOMIC DNA]</scope>
</reference>
<accession>A0A7T8GNQ8</accession>
<evidence type="ECO:0000256" key="1">
    <source>
        <dbReference type="ARBA" id="ARBA00022723"/>
    </source>
</evidence>
<keyword evidence="8" id="KW-1185">Reference proteome</keyword>
<dbReference type="AlphaFoldDB" id="A0A7T8GNQ8"/>
<sequence length="64" mass="7521">KESIREKWIEFCGSPKLAKYPRICDRHFEEQVVIRSESRNGARQGCRPEPQRGQDRYALPAQAF</sequence>
<evidence type="ECO:0000313" key="7">
    <source>
        <dbReference type="EMBL" id="QQP35128.1"/>
    </source>
</evidence>
<proteinExistence type="predicted"/>
<dbReference type="EMBL" id="CP045907">
    <property type="protein sequence ID" value="QQP35128.1"/>
    <property type="molecule type" value="Genomic_DNA"/>
</dbReference>
<dbReference type="Pfam" id="PF05485">
    <property type="entry name" value="THAP"/>
    <property type="match status" value="1"/>
</dbReference>
<keyword evidence="2" id="KW-0863">Zinc-finger</keyword>
<keyword evidence="4" id="KW-0238">DNA-binding</keyword>
<protein>
    <recommendedName>
        <fullName evidence="6">THAP-type domain-containing protein</fullName>
    </recommendedName>
</protein>
<name>A0A7T8GNQ8_CALRO</name>
<evidence type="ECO:0000256" key="2">
    <source>
        <dbReference type="ARBA" id="ARBA00022771"/>
    </source>
</evidence>
<evidence type="ECO:0000256" key="4">
    <source>
        <dbReference type="ARBA" id="ARBA00023125"/>
    </source>
</evidence>